<dbReference type="InterPro" id="IPR013325">
    <property type="entry name" value="RNA_pol_sigma_r2"/>
</dbReference>
<proteinExistence type="inferred from homology"/>
<evidence type="ECO:0000256" key="3">
    <source>
        <dbReference type="ARBA" id="ARBA00023082"/>
    </source>
</evidence>
<dbReference type="Proteomes" id="UP000480178">
    <property type="component" value="Chromosome"/>
</dbReference>
<evidence type="ECO:0000256" key="2">
    <source>
        <dbReference type="ARBA" id="ARBA00023015"/>
    </source>
</evidence>
<evidence type="ECO:0000313" key="8">
    <source>
        <dbReference type="Proteomes" id="UP000480178"/>
    </source>
</evidence>
<dbReference type="GO" id="GO:0016987">
    <property type="term" value="F:sigma factor activity"/>
    <property type="evidence" value="ECO:0007669"/>
    <property type="project" value="UniProtKB-KW"/>
</dbReference>
<dbReference type="KEGG" id="rhoz:GXP67_00155"/>
<dbReference type="InterPro" id="IPR039425">
    <property type="entry name" value="RNA_pol_sigma-70-like"/>
</dbReference>
<keyword evidence="3" id="KW-0731">Sigma factor</keyword>
<dbReference type="GO" id="GO:0006352">
    <property type="term" value="P:DNA-templated transcription initiation"/>
    <property type="evidence" value="ECO:0007669"/>
    <property type="project" value="InterPro"/>
</dbReference>
<dbReference type="Pfam" id="PF08281">
    <property type="entry name" value="Sigma70_r4_2"/>
    <property type="match status" value="1"/>
</dbReference>
<dbReference type="Gene3D" id="1.10.10.10">
    <property type="entry name" value="Winged helix-like DNA-binding domain superfamily/Winged helix DNA-binding domain"/>
    <property type="match status" value="1"/>
</dbReference>
<gene>
    <name evidence="7" type="ORF">GXP67_00155</name>
</gene>
<dbReference type="PANTHER" id="PTHR43133">
    <property type="entry name" value="RNA POLYMERASE ECF-TYPE SIGMA FACTO"/>
    <property type="match status" value="1"/>
</dbReference>
<sequence>MDNLFSSFNDTDLWNQFRNGSEEAYSFIYEKYVPVLYSYGYRVYPNEEIVKDCLQDLFVTLWLSRKNLGPTDSIKYYLFRSLRREIAQKVNADLNFTNEFANPVFKNTEASFENRLMELEEHHIRCKELDVALTYLSDRQREAIYLRFYQNIDFAEIATIMGITPRAVYKLIYRAVDILKKMYTPKSLSSSALPVISRIATTIILQLLLL</sequence>
<keyword evidence="4" id="KW-0804">Transcription</keyword>
<dbReference type="CDD" id="cd06171">
    <property type="entry name" value="Sigma70_r4"/>
    <property type="match status" value="1"/>
</dbReference>
<evidence type="ECO:0000256" key="4">
    <source>
        <dbReference type="ARBA" id="ARBA00023163"/>
    </source>
</evidence>
<dbReference type="SUPFAM" id="SSF88659">
    <property type="entry name" value="Sigma3 and sigma4 domains of RNA polymerase sigma factors"/>
    <property type="match status" value="1"/>
</dbReference>
<keyword evidence="8" id="KW-1185">Reference proteome</keyword>
<dbReference type="InterPro" id="IPR036388">
    <property type="entry name" value="WH-like_DNA-bd_sf"/>
</dbReference>
<dbReference type="SUPFAM" id="SSF88946">
    <property type="entry name" value="Sigma2 domain of RNA polymerase sigma factors"/>
    <property type="match status" value="1"/>
</dbReference>
<dbReference type="AlphaFoldDB" id="A0A6C0GBC6"/>
<dbReference type="EMBL" id="CP048222">
    <property type="protein sequence ID" value="QHT65197.1"/>
    <property type="molecule type" value="Genomic_DNA"/>
</dbReference>
<accession>A0A6C0GBC6</accession>
<feature type="domain" description="RNA polymerase sigma-70 region 2" evidence="5">
    <location>
        <begin position="28"/>
        <end position="87"/>
    </location>
</feature>
<keyword evidence="2" id="KW-0805">Transcription regulation</keyword>
<dbReference type="InterPro" id="IPR007627">
    <property type="entry name" value="RNA_pol_sigma70_r2"/>
</dbReference>
<dbReference type="InterPro" id="IPR014284">
    <property type="entry name" value="RNA_pol_sigma-70_dom"/>
</dbReference>
<organism evidence="7 8">
    <name type="scientific">Rhodocytophaga rosea</name>
    <dbReference type="NCBI Taxonomy" id="2704465"/>
    <lineage>
        <taxon>Bacteria</taxon>
        <taxon>Pseudomonadati</taxon>
        <taxon>Bacteroidota</taxon>
        <taxon>Cytophagia</taxon>
        <taxon>Cytophagales</taxon>
        <taxon>Rhodocytophagaceae</taxon>
        <taxon>Rhodocytophaga</taxon>
    </lineage>
</organism>
<evidence type="ECO:0000259" key="6">
    <source>
        <dbReference type="Pfam" id="PF08281"/>
    </source>
</evidence>
<dbReference type="InterPro" id="IPR013324">
    <property type="entry name" value="RNA_pol_sigma_r3/r4-like"/>
</dbReference>
<evidence type="ECO:0000259" key="5">
    <source>
        <dbReference type="Pfam" id="PF04542"/>
    </source>
</evidence>
<dbReference type="Pfam" id="PF04542">
    <property type="entry name" value="Sigma70_r2"/>
    <property type="match status" value="1"/>
</dbReference>
<evidence type="ECO:0000256" key="1">
    <source>
        <dbReference type="ARBA" id="ARBA00010641"/>
    </source>
</evidence>
<dbReference type="NCBIfam" id="TIGR02937">
    <property type="entry name" value="sigma70-ECF"/>
    <property type="match status" value="1"/>
</dbReference>
<dbReference type="PANTHER" id="PTHR43133:SF46">
    <property type="entry name" value="RNA POLYMERASE SIGMA-70 FACTOR ECF SUBFAMILY"/>
    <property type="match status" value="1"/>
</dbReference>
<dbReference type="RefSeq" id="WP_162441285.1">
    <property type="nucleotide sequence ID" value="NZ_CP048222.1"/>
</dbReference>
<dbReference type="InterPro" id="IPR013249">
    <property type="entry name" value="RNA_pol_sigma70_r4_t2"/>
</dbReference>
<dbReference type="GO" id="GO:0003677">
    <property type="term" value="F:DNA binding"/>
    <property type="evidence" value="ECO:0007669"/>
    <property type="project" value="InterPro"/>
</dbReference>
<protein>
    <submittedName>
        <fullName evidence="7">Sigma-70 family RNA polymerase sigma factor</fullName>
    </submittedName>
</protein>
<name>A0A6C0GBC6_9BACT</name>
<comment type="similarity">
    <text evidence="1">Belongs to the sigma-70 factor family. ECF subfamily.</text>
</comment>
<reference evidence="7 8" key="1">
    <citation type="submission" date="2020-01" db="EMBL/GenBank/DDBJ databases">
        <authorList>
            <person name="Kim M.K."/>
        </authorList>
    </citation>
    <scope>NUCLEOTIDE SEQUENCE [LARGE SCALE GENOMIC DNA]</scope>
    <source>
        <strain evidence="7 8">172606-1</strain>
    </source>
</reference>
<dbReference type="Gene3D" id="1.10.1740.10">
    <property type="match status" value="1"/>
</dbReference>
<evidence type="ECO:0000313" key="7">
    <source>
        <dbReference type="EMBL" id="QHT65197.1"/>
    </source>
</evidence>
<feature type="domain" description="RNA polymerase sigma factor 70 region 4 type 2" evidence="6">
    <location>
        <begin position="128"/>
        <end position="176"/>
    </location>
</feature>